<gene>
    <name evidence="1" type="primary">mutY</name>
    <name evidence="1" type="ORF">OXU80_05305</name>
</gene>
<protein>
    <submittedName>
        <fullName evidence="1">A/G-specific adenine glycosylase</fullName>
    </submittedName>
</protein>
<dbReference type="EMBL" id="CP113520">
    <property type="protein sequence ID" value="WAJ29648.1"/>
    <property type="molecule type" value="Genomic_DNA"/>
</dbReference>
<name>A0ACD4NRW9_9HYPH</name>
<sequence length="374" mass="39802">MPSESPRNRLAERLLDWYDRHARDLPWRVSPAARAAGTVADPYRVWLSEVMLQQTTVAAVKPFFERFVNKWPDVAALAAADEADVMGAWAGLGYYSRARNLHACAKTVADDFAGRFPGSAARLRDLPGIGDYTSAAIAAIAFDEAVPVVDGNVERVTTRLLAIETPLPKAKVAIRAALAAILPVGRPGDFAQAMMDLGATVCTPRKPACVLCPWRPDCRAASEGRQESFPVKPKKSAKPQRRGAAFVAVRPSDGAIWLRRRPPSGLLGGMSEPPSTGWSSRADGETGASAAPFPAAWQAMGTAAHGFTHFDLVLEVWCADVPDVPPGTQGRWVLPAELGGAALPTLMRKVVDAALTRRPSPSARGSGGAVPRSG</sequence>
<reference evidence="1" key="1">
    <citation type="submission" date="2022-11" db="EMBL/GenBank/DDBJ databases">
        <title>beta-Carotene-producing bacterium, Jeongeuplla avenae sp. nov., alleviates the salt stress of Arabidopsis seedlings.</title>
        <authorList>
            <person name="Jiang L."/>
            <person name="Lee J."/>
        </authorList>
    </citation>
    <scope>NUCLEOTIDE SEQUENCE</scope>
    <source>
        <strain evidence="1">DY_R2A_6</strain>
    </source>
</reference>
<accession>A0ACD4NRW9</accession>
<keyword evidence="2" id="KW-1185">Reference proteome</keyword>
<evidence type="ECO:0000313" key="1">
    <source>
        <dbReference type="EMBL" id="WAJ29648.1"/>
    </source>
</evidence>
<organism evidence="1 2">
    <name type="scientific">Antarcticirhabdus aurantiaca</name>
    <dbReference type="NCBI Taxonomy" id="2606717"/>
    <lineage>
        <taxon>Bacteria</taxon>
        <taxon>Pseudomonadati</taxon>
        <taxon>Pseudomonadota</taxon>
        <taxon>Alphaproteobacteria</taxon>
        <taxon>Hyphomicrobiales</taxon>
        <taxon>Aurantimonadaceae</taxon>
        <taxon>Antarcticirhabdus</taxon>
    </lineage>
</organism>
<dbReference type="Proteomes" id="UP001163223">
    <property type="component" value="Chromosome"/>
</dbReference>
<proteinExistence type="predicted"/>
<evidence type="ECO:0000313" key="2">
    <source>
        <dbReference type="Proteomes" id="UP001163223"/>
    </source>
</evidence>